<keyword evidence="4" id="KW-0804">Transcription</keyword>
<proteinExistence type="inferred from homology"/>
<gene>
    <name evidence="7" type="ORF">KIN_26960</name>
</gene>
<comment type="similarity">
    <text evidence="1">Belongs to the LysR transcriptional regulatory family.</text>
</comment>
<accession>A0A6N6JK99</accession>
<keyword evidence="2" id="KW-0805">Transcription regulation</keyword>
<dbReference type="GO" id="GO:0003677">
    <property type="term" value="F:DNA binding"/>
    <property type="evidence" value="ECO:0007669"/>
    <property type="project" value="UniProtKB-KW"/>
</dbReference>
<evidence type="ECO:0000256" key="1">
    <source>
        <dbReference type="ARBA" id="ARBA00009437"/>
    </source>
</evidence>
<evidence type="ECO:0000259" key="6">
    <source>
        <dbReference type="PROSITE" id="PS50931"/>
    </source>
</evidence>
<dbReference type="InterPro" id="IPR000847">
    <property type="entry name" value="LysR_HTH_N"/>
</dbReference>
<organism evidence="7 8">
    <name type="scientific">Litoreibacter roseus</name>
    <dbReference type="NCBI Taxonomy" id="2601869"/>
    <lineage>
        <taxon>Bacteria</taxon>
        <taxon>Pseudomonadati</taxon>
        <taxon>Pseudomonadota</taxon>
        <taxon>Alphaproteobacteria</taxon>
        <taxon>Rhodobacterales</taxon>
        <taxon>Roseobacteraceae</taxon>
        <taxon>Litoreibacter</taxon>
    </lineage>
</organism>
<dbReference type="PANTHER" id="PTHR30579">
    <property type="entry name" value="TRANSCRIPTIONAL REGULATOR"/>
    <property type="match status" value="1"/>
</dbReference>
<dbReference type="PRINTS" id="PR00039">
    <property type="entry name" value="HTHLYSR"/>
</dbReference>
<dbReference type="SUPFAM" id="SSF46785">
    <property type="entry name" value="Winged helix' DNA-binding domain"/>
    <property type="match status" value="1"/>
</dbReference>
<dbReference type="InterPro" id="IPR050176">
    <property type="entry name" value="LTTR"/>
</dbReference>
<evidence type="ECO:0000256" key="5">
    <source>
        <dbReference type="SAM" id="MobiDB-lite"/>
    </source>
</evidence>
<keyword evidence="8" id="KW-1185">Reference proteome</keyword>
<evidence type="ECO:0000313" key="7">
    <source>
        <dbReference type="EMBL" id="GFE65622.1"/>
    </source>
</evidence>
<dbReference type="OrthoDB" id="8097684at2"/>
<name>A0A6N6JK99_9RHOB</name>
<dbReference type="PANTHER" id="PTHR30579:SF7">
    <property type="entry name" value="HTH-TYPE TRANSCRIPTIONAL REGULATOR LRHA-RELATED"/>
    <property type="match status" value="1"/>
</dbReference>
<comment type="caution">
    <text evidence="7">The sequence shown here is derived from an EMBL/GenBank/DDBJ whole genome shotgun (WGS) entry which is preliminary data.</text>
</comment>
<feature type="compositionally biased region" description="Polar residues" evidence="5">
    <location>
        <begin position="285"/>
        <end position="296"/>
    </location>
</feature>
<dbReference type="GO" id="GO:0003700">
    <property type="term" value="F:DNA-binding transcription factor activity"/>
    <property type="evidence" value="ECO:0007669"/>
    <property type="project" value="InterPro"/>
</dbReference>
<evidence type="ECO:0000313" key="8">
    <source>
        <dbReference type="Proteomes" id="UP000436822"/>
    </source>
</evidence>
<feature type="region of interest" description="Disordered" evidence="5">
    <location>
        <begin position="285"/>
        <end position="315"/>
    </location>
</feature>
<keyword evidence="3" id="KW-0238">DNA-binding</keyword>
<dbReference type="PROSITE" id="PS50931">
    <property type="entry name" value="HTH_LYSR"/>
    <property type="match status" value="1"/>
</dbReference>
<dbReference type="Pfam" id="PF03466">
    <property type="entry name" value="LysR_substrate"/>
    <property type="match status" value="1"/>
</dbReference>
<dbReference type="Gene3D" id="3.40.190.10">
    <property type="entry name" value="Periplasmic binding protein-like II"/>
    <property type="match status" value="2"/>
</dbReference>
<evidence type="ECO:0000256" key="3">
    <source>
        <dbReference type="ARBA" id="ARBA00023125"/>
    </source>
</evidence>
<reference evidence="7 8" key="1">
    <citation type="submission" date="2019-12" db="EMBL/GenBank/DDBJ databases">
        <title>Litoreibacter badius sp. nov., a novel bacteriochlorophyll a-containing bacterium in the genus Litoreibacter.</title>
        <authorList>
            <person name="Kanamuro M."/>
            <person name="Takabe Y."/>
            <person name="Mori K."/>
            <person name="Takaichi S."/>
            <person name="Hanada S."/>
        </authorList>
    </citation>
    <scope>NUCLEOTIDE SEQUENCE [LARGE SCALE GENOMIC DNA]</scope>
    <source>
        <strain evidence="7 8">K6</strain>
    </source>
</reference>
<dbReference type="FunFam" id="1.10.10.10:FF:000001">
    <property type="entry name" value="LysR family transcriptional regulator"/>
    <property type="match status" value="1"/>
</dbReference>
<dbReference type="EMBL" id="BLJE01000002">
    <property type="protein sequence ID" value="GFE65622.1"/>
    <property type="molecule type" value="Genomic_DNA"/>
</dbReference>
<dbReference type="InterPro" id="IPR036388">
    <property type="entry name" value="WH-like_DNA-bd_sf"/>
</dbReference>
<dbReference type="Pfam" id="PF00126">
    <property type="entry name" value="HTH_1"/>
    <property type="match status" value="1"/>
</dbReference>
<dbReference type="Proteomes" id="UP000436822">
    <property type="component" value="Unassembled WGS sequence"/>
</dbReference>
<protein>
    <submittedName>
        <fullName evidence="7">LysR family transcriptional regulator</fullName>
    </submittedName>
</protein>
<feature type="compositionally biased region" description="Low complexity" evidence="5">
    <location>
        <begin position="300"/>
        <end position="309"/>
    </location>
</feature>
<dbReference type="Gene3D" id="1.10.10.10">
    <property type="entry name" value="Winged helix-like DNA-binding domain superfamily/Winged helix DNA-binding domain"/>
    <property type="match status" value="1"/>
</dbReference>
<dbReference type="InterPro" id="IPR005119">
    <property type="entry name" value="LysR_subst-bd"/>
</dbReference>
<sequence>MLRNLDLVSLRSLVAVADTGGVTKAAGYLHLTQSAVSMQLKRLEDALGLKLLDRSHRTVSLTSEGEQLLSYARRMIALNDEVYTRLTAKEYEGEIVLGVPHDIVYPAIPTVLQKFSAAFPRMRVNLLSSYTMKLRQDFSRGECDIILTTEESCGEGAETLCERRLVWIGAPGGVVWKTRPLRLAFEERCSFRSAVQRRLDEAGVPWELAVESASTRTVEASVSADLAVHSVIEGMMPPYVAQIDHGGALPELQTVRINLYRSELAQSPAEQALVDLLREAYTGVSSSSQRQPSRLNGETAAAPAPLPFATGEACG</sequence>
<dbReference type="RefSeq" id="WP_159807706.1">
    <property type="nucleotide sequence ID" value="NZ_BLJE01000002.1"/>
</dbReference>
<dbReference type="InterPro" id="IPR036390">
    <property type="entry name" value="WH_DNA-bd_sf"/>
</dbReference>
<feature type="domain" description="HTH lysR-type" evidence="6">
    <location>
        <begin position="5"/>
        <end position="62"/>
    </location>
</feature>
<evidence type="ECO:0000256" key="2">
    <source>
        <dbReference type="ARBA" id="ARBA00023015"/>
    </source>
</evidence>
<dbReference type="SUPFAM" id="SSF53850">
    <property type="entry name" value="Periplasmic binding protein-like II"/>
    <property type="match status" value="1"/>
</dbReference>
<dbReference type="AlphaFoldDB" id="A0A6N6JK99"/>
<evidence type="ECO:0000256" key="4">
    <source>
        <dbReference type="ARBA" id="ARBA00023163"/>
    </source>
</evidence>